<comment type="caution">
    <text evidence="9">The sequence shown here is derived from an EMBL/GenBank/DDBJ whole genome shotgun (WGS) entry which is preliminary data.</text>
</comment>
<reference evidence="9 10" key="1">
    <citation type="journal article" date="2018" name="Nat. Biotechnol.">
        <title>A standardized bacterial taxonomy based on genome phylogeny substantially revises the tree of life.</title>
        <authorList>
            <person name="Parks D.H."/>
            <person name="Chuvochina M."/>
            <person name="Waite D.W."/>
            <person name="Rinke C."/>
            <person name="Skarshewski A."/>
            <person name="Chaumeil P.A."/>
            <person name="Hugenholtz P."/>
        </authorList>
    </citation>
    <scope>NUCLEOTIDE SEQUENCE [LARGE SCALE GENOMIC DNA]</scope>
    <source>
        <strain evidence="9">UBA9169</strain>
    </source>
</reference>
<name>A0A348W7S4_9RHOB</name>
<dbReference type="GO" id="GO:0005886">
    <property type="term" value="C:plasma membrane"/>
    <property type="evidence" value="ECO:0007669"/>
    <property type="project" value="UniProtKB-SubCell"/>
</dbReference>
<sequence length="248" mass="26417">MGEMGWEVMAVGAGAALFAGISKGGFGSGAAFVGAAVLALFVSPGAALAIMLPLLLAIDAASLRAYWRQWDWALARHLLLASVPGVLLGALVYRVADADLFRLIIGVICLGFVAWRLWPRSSAGRRDLPQWAVWALAGLAGFTSYVSHAGGPAVAVVLLARGVTKTVFQATTVLVFGLMNLLKFVLYAGQGMFSPATLWLDLWLLPFALAGTWIGVIAHHRIPERWFFGLTYGLLIVTGLRLVQVALS</sequence>
<feature type="transmembrane region" description="Helical" evidence="8">
    <location>
        <begin position="198"/>
        <end position="220"/>
    </location>
</feature>
<evidence type="ECO:0000313" key="10">
    <source>
        <dbReference type="Proteomes" id="UP000264719"/>
    </source>
</evidence>
<evidence type="ECO:0000256" key="5">
    <source>
        <dbReference type="ARBA" id="ARBA00022692"/>
    </source>
</evidence>
<keyword evidence="7 8" id="KW-0472">Membrane</keyword>
<proteinExistence type="inferred from homology"/>
<dbReference type="InterPro" id="IPR052017">
    <property type="entry name" value="TSUP"/>
</dbReference>
<evidence type="ECO:0000256" key="7">
    <source>
        <dbReference type="ARBA" id="ARBA00023136"/>
    </source>
</evidence>
<keyword evidence="3" id="KW-0813">Transport</keyword>
<evidence type="ECO:0000256" key="6">
    <source>
        <dbReference type="ARBA" id="ARBA00022989"/>
    </source>
</evidence>
<comment type="subcellular location">
    <subcellularLocation>
        <location evidence="1 8">Cell membrane</location>
        <topology evidence="1 8">Multi-pass membrane protein</topology>
    </subcellularLocation>
</comment>
<accession>A0A348W7S4</accession>
<evidence type="ECO:0000256" key="4">
    <source>
        <dbReference type="ARBA" id="ARBA00022475"/>
    </source>
</evidence>
<feature type="transmembrane region" description="Helical" evidence="8">
    <location>
        <begin position="131"/>
        <end position="160"/>
    </location>
</feature>
<keyword evidence="4 8" id="KW-1003">Cell membrane</keyword>
<feature type="transmembrane region" description="Helical" evidence="8">
    <location>
        <begin position="73"/>
        <end position="94"/>
    </location>
</feature>
<protein>
    <recommendedName>
        <fullName evidence="8">Probable membrane transporter protein</fullName>
    </recommendedName>
</protein>
<feature type="transmembrane region" description="Helical" evidence="8">
    <location>
        <begin position="166"/>
        <end position="186"/>
    </location>
</feature>
<feature type="transmembrane region" description="Helical" evidence="8">
    <location>
        <begin position="37"/>
        <end position="61"/>
    </location>
</feature>
<feature type="transmembrane region" description="Helical" evidence="8">
    <location>
        <begin position="100"/>
        <end position="119"/>
    </location>
</feature>
<dbReference type="PANTHER" id="PTHR30269">
    <property type="entry name" value="TRANSMEMBRANE PROTEIN YFCA"/>
    <property type="match status" value="1"/>
</dbReference>
<dbReference type="Pfam" id="PF01925">
    <property type="entry name" value="TauE"/>
    <property type="match status" value="1"/>
</dbReference>
<dbReference type="PANTHER" id="PTHR30269:SF37">
    <property type="entry name" value="MEMBRANE TRANSPORTER PROTEIN"/>
    <property type="match status" value="1"/>
</dbReference>
<evidence type="ECO:0000256" key="3">
    <source>
        <dbReference type="ARBA" id="ARBA00022448"/>
    </source>
</evidence>
<evidence type="ECO:0000256" key="8">
    <source>
        <dbReference type="RuleBase" id="RU363041"/>
    </source>
</evidence>
<gene>
    <name evidence="9" type="ORF">DCS45_01755</name>
</gene>
<evidence type="ECO:0000256" key="2">
    <source>
        <dbReference type="ARBA" id="ARBA00009142"/>
    </source>
</evidence>
<keyword evidence="5 8" id="KW-0812">Transmembrane</keyword>
<dbReference type="RefSeq" id="WP_339856217.1">
    <property type="nucleotide sequence ID" value="NZ_CAXAXR010000035.1"/>
</dbReference>
<dbReference type="EMBL" id="DMVW01000022">
    <property type="protein sequence ID" value="HAR50586.1"/>
    <property type="molecule type" value="Genomic_DNA"/>
</dbReference>
<evidence type="ECO:0000313" key="9">
    <source>
        <dbReference type="EMBL" id="HAR50586.1"/>
    </source>
</evidence>
<organism evidence="9 10">
    <name type="scientific">Roseovarius nubinhibens</name>
    <dbReference type="NCBI Taxonomy" id="314263"/>
    <lineage>
        <taxon>Bacteria</taxon>
        <taxon>Pseudomonadati</taxon>
        <taxon>Pseudomonadota</taxon>
        <taxon>Alphaproteobacteria</taxon>
        <taxon>Rhodobacterales</taxon>
        <taxon>Roseobacteraceae</taxon>
        <taxon>Roseovarius</taxon>
    </lineage>
</organism>
<dbReference type="Proteomes" id="UP000264719">
    <property type="component" value="Unassembled WGS sequence"/>
</dbReference>
<comment type="similarity">
    <text evidence="2 8">Belongs to the 4-toluene sulfonate uptake permease (TSUP) (TC 2.A.102) family.</text>
</comment>
<evidence type="ECO:0000256" key="1">
    <source>
        <dbReference type="ARBA" id="ARBA00004651"/>
    </source>
</evidence>
<dbReference type="AlphaFoldDB" id="A0A348W7S4"/>
<dbReference type="InterPro" id="IPR002781">
    <property type="entry name" value="TM_pro_TauE-like"/>
</dbReference>
<keyword evidence="6 8" id="KW-1133">Transmembrane helix</keyword>
<feature type="transmembrane region" description="Helical" evidence="8">
    <location>
        <begin position="226"/>
        <end position="247"/>
    </location>
</feature>